<dbReference type="Pfam" id="PF06965">
    <property type="entry name" value="Na_H_antiport_1"/>
    <property type="match status" value="1"/>
</dbReference>
<evidence type="ECO:0000256" key="3">
    <source>
        <dbReference type="ARBA" id="ARBA00022692"/>
    </source>
</evidence>
<accession>A0A8J3G5J9</accession>
<comment type="function">
    <text evidence="6">Na(+)/H(+) antiporter that extrudes sodium in exchange for external protons.</text>
</comment>
<evidence type="ECO:0000256" key="2">
    <source>
        <dbReference type="ARBA" id="ARBA00022475"/>
    </source>
</evidence>
<dbReference type="InterPro" id="IPR004670">
    <property type="entry name" value="NhaA"/>
</dbReference>
<reference evidence="7" key="1">
    <citation type="journal article" date="2014" name="Int. J. Syst. Evol. Microbiol.">
        <title>Complete genome sequence of Corynebacterium casei LMG S-19264T (=DSM 44701T), isolated from a smear-ripened cheese.</title>
        <authorList>
            <consortium name="US DOE Joint Genome Institute (JGI-PGF)"/>
            <person name="Walter F."/>
            <person name="Albersmeier A."/>
            <person name="Kalinowski J."/>
            <person name="Ruckert C."/>
        </authorList>
    </citation>
    <scope>NUCLEOTIDE SEQUENCE</scope>
    <source>
        <strain evidence="7">KCTC 23224</strain>
    </source>
</reference>
<dbReference type="EMBL" id="BMYF01000009">
    <property type="protein sequence ID" value="GHB36638.1"/>
    <property type="molecule type" value="Genomic_DNA"/>
</dbReference>
<dbReference type="GO" id="GO:0006885">
    <property type="term" value="P:regulation of pH"/>
    <property type="evidence" value="ECO:0007669"/>
    <property type="project" value="UniProtKB-UniRule"/>
</dbReference>
<keyword evidence="6" id="KW-0739">Sodium transport</keyword>
<keyword evidence="4 6" id="KW-1133">Transmembrane helix</keyword>
<organism evidence="7 8">
    <name type="scientific">Mongoliitalea lutea</name>
    <dbReference type="NCBI Taxonomy" id="849756"/>
    <lineage>
        <taxon>Bacteria</taxon>
        <taxon>Pseudomonadati</taxon>
        <taxon>Bacteroidota</taxon>
        <taxon>Cytophagia</taxon>
        <taxon>Cytophagales</taxon>
        <taxon>Cyclobacteriaceae</taxon>
        <taxon>Mongoliitalea</taxon>
    </lineage>
</organism>
<dbReference type="Proteomes" id="UP000642809">
    <property type="component" value="Unassembled WGS sequence"/>
</dbReference>
<dbReference type="NCBIfam" id="TIGR00773">
    <property type="entry name" value="NhaA"/>
    <property type="match status" value="1"/>
</dbReference>
<keyword evidence="6" id="KW-0406">Ion transport</keyword>
<evidence type="ECO:0000313" key="7">
    <source>
        <dbReference type="EMBL" id="GHB36638.1"/>
    </source>
</evidence>
<dbReference type="PANTHER" id="PTHR30341:SF0">
    <property type="entry name" value="NA(+)_H(+) ANTIPORTER NHAA"/>
    <property type="match status" value="1"/>
</dbReference>
<name>A0A8J3G5J9_9BACT</name>
<evidence type="ECO:0000256" key="5">
    <source>
        <dbReference type="ARBA" id="ARBA00023136"/>
    </source>
</evidence>
<keyword evidence="6" id="KW-0813">Transport</keyword>
<keyword evidence="8" id="KW-1185">Reference proteome</keyword>
<keyword evidence="2 6" id="KW-1003">Cell membrane</keyword>
<comment type="subcellular location">
    <subcellularLocation>
        <location evidence="1">Cell inner membrane</location>
        <topology evidence="1">Multi-pass membrane protein</topology>
    </subcellularLocation>
    <subcellularLocation>
        <location evidence="6">Cell membrane</location>
        <topology evidence="6">Multi-pass membrane protein</topology>
    </subcellularLocation>
</comment>
<dbReference type="GO" id="GO:0015385">
    <property type="term" value="F:sodium:proton antiporter activity"/>
    <property type="evidence" value="ECO:0007669"/>
    <property type="project" value="UniProtKB-UniRule"/>
</dbReference>
<reference evidence="7" key="2">
    <citation type="submission" date="2020-09" db="EMBL/GenBank/DDBJ databases">
        <authorList>
            <person name="Sun Q."/>
            <person name="Kim S."/>
        </authorList>
    </citation>
    <scope>NUCLEOTIDE SEQUENCE</scope>
    <source>
        <strain evidence="7">KCTC 23224</strain>
    </source>
</reference>
<feature type="transmembrane region" description="Helical" evidence="6">
    <location>
        <begin position="103"/>
        <end position="124"/>
    </location>
</feature>
<feature type="transmembrane region" description="Helical" evidence="6">
    <location>
        <begin position="64"/>
        <end position="83"/>
    </location>
</feature>
<dbReference type="RefSeq" id="WP_189580853.1">
    <property type="nucleotide sequence ID" value="NZ_BMYF01000009.1"/>
</dbReference>
<evidence type="ECO:0000256" key="4">
    <source>
        <dbReference type="ARBA" id="ARBA00022989"/>
    </source>
</evidence>
<feature type="transmembrane region" description="Helical" evidence="6">
    <location>
        <begin position="315"/>
        <end position="333"/>
    </location>
</feature>
<dbReference type="GO" id="GO:0005886">
    <property type="term" value="C:plasma membrane"/>
    <property type="evidence" value="ECO:0007669"/>
    <property type="project" value="UniProtKB-SubCell"/>
</dbReference>
<feature type="transmembrane region" description="Helical" evidence="6">
    <location>
        <begin position="345"/>
        <end position="364"/>
    </location>
</feature>
<feature type="transmembrane region" description="Helical" evidence="6">
    <location>
        <begin position="418"/>
        <end position="435"/>
    </location>
</feature>
<gene>
    <name evidence="6 7" type="primary">nhaA</name>
    <name evidence="7" type="ORF">GCM10008106_17400</name>
</gene>
<proteinExistence type="inferred from homology"/>
<dbReference type="AlphaFoldDB" id="A0A8J3G5J9"/>
<keyword evidence="3 6" id="KW-0812">Transmembrane</keyword>
<dbReference type="InterPro" id="IPR023171">
    <property type="entry name" value="Na/H_antiporter_dom_sf"/>
</dbReference>
<evidence type="ECO:0000256" key="6">
    <source>
        <dbReference type="HAMAP-Rule" id="MF_01844"/>
    </source>
</evidence>
<dbReference type="HAMAP" id="MF_01844">
    <property type="entry name" value="NhaA"/>
    <property type="match status" value="1"/>
</dbReference>
<feature type="transmembrane region" description="Helical" evidence="6">
    <location>
        <begin position="136"/>
        <end position="154"/>
    </location>
</feature>
<sequence length="463" mass="50061">MNSGKLKFSALSPLIQFIQKSTFSSFLLFFAALLALILANTPANSSMQWILSQKIGFSIGEFSVYKSLLLWINDGLMSIFFFVVGLELKREIVAGELSNPKNVLMPIVGAIGGMLIPASIYIAFNAGNGTESLNGWGIPMATDIAFALGVLYLLGPRVPIQLKVFLTALAIIDDIGAVLVVALFYTSEISTFNLTIGLGILSLMFALNLLGVRRVFIFAVLGIGGVWLATLLSGVHATIAAVLAAFAIPADRKIDKSDYLNSISNLTKKFKTANKAEKDEYLLSADEENIIGEIKRISKASISPLQRLERSMHGLVIYFVMPVFALANAGVVIDSDWMEMITSPVALGVGLGLLLGKIIGIFGLSMLGIKMKLFTMPAGLNTRLLLGVSFLAAIGFTMSLFINSLAFETAIYQEQAKMGILLASLISGLSGYSIIKRELNKIDMKNETAYRTEKQENEKVLVG</sequence>
<feature type="transmembrane region" description="Helical" evidence="6">
    <location>
        <begin position="216"/>
        <end position="248"/>
    </location>
</feature>
<comment type="catalytic activity">
    <reaction evidence="6">
        <text>Na(+)(in) + 2 H(+)(out) = Na(+)(out) + 2 H(+)(in)</text>
        <dbReference type="Rhea" id="RHEA:29251"/>
        <dbReference type="ChEBI" id="CHEBI:15378"/>
        <dbReference type="ChEBI" id="CHEBI:29101"/>
    </reaction>
</comment>
<dbReference type="PANTHER" id="PTHR30341">
    <property type="entry name" value="SODIUM ION/PROTON ANTIPORTER NHAA-RELATED"/>
    <property type="match status" value="1"/>
</dbReference>
<feature type="transmembrane region" description="Helical" evidence="6">
    <location>
        <begin position="192"/>
        <end position="210"/>
    </location>
</feature>
<keyword evidence="6" id="KW-0050">Antiport</keyword>
<keyword evidence="5 6" id="KW-0472">Membrane</keyword>
<keyword evidence="6" id="KW-0915">Sodium</keyword>
<protein>
    <recommendedName>
        <fullName evidence="6">Na(+)/H(+) antiporter NhaA</fullName>
    </recommendedName>
    <alternativeName>
        <fullName evidence="6">Sodium/proton antiporter NhaA</fullName>
    </alternativeName>
</protein>
<evidence type="ECO:0000256" key="1">
    <source>
        <dbReference type="ARBA" id="ARBA00004429"/>
    </source>
</evidence>
<feature type="transmembrane region" description="Helical" evidence="6">
    <location>
        <begin position="23"/>
        <end position="43"/>
    </location>
</feature>
<dbReference type="Gene3D" id="1.20.1530.10">
    <property type="entry name" value="Na+/H+ antiporter like domain"/>
    <property type="match status" value="1"/>
</dbReference>
<comment type="caution">
    <text evidence="7">The sequence shown here is derived from an EMBL/GenBank/DDBJ whole genome shotgun (WGS) entry which is preliminary data.</text>
</comment>
<feature type="transmembrane region" description="Helical" evidence="6">
    <location>
        <begin position="160"/>
        <end position="185"/>
    </location>
</feature>
<comment type="similarity">
    <text evidence="6">Belongs to the NhaA Na(+)/H(+) (TC 2.A.33) antiporter family.</text>
</comment>
<evidence type="ECO:0000313" key="8">
    <source>
        <dbReference type="Proteomes" id="UP000642809"/>
    </source>
</evidence>
<feature type="transmembrane region" description="Helical" evidence="6">
    <location>
        <begin position="384"/>
        <end position="406"/>
    </location>
</feature>